<reference evidence="1" key="4">
    <citation type="submission" date="2019-03" db="UniProtKB">
        <authorList>
            <consortium name="EnsemblPlants"/>
        </authorList>
    </citation>
    <scope>IDENTIFICATION</scope>
</reference>
<reference evidence="1" key="5">
    <citation type="journal article" date="2021" name="G3 (Bethesda)">
        <title>Aegilops tauschii genome assembly Aet v5.0 features greater sequence contiguity and improved annotation.</title>
        <authorList>
            <person name="Wang L."/>
            <person name="Zhu T."/>
            <person name="Rodriguez J.C."/>
            <person name="Deal K.R."/>
            <person name="Dubcovsky J."/>
            <person name="McGuire P.E."/>
            <person name="Lux T."/>
            <person name="Spannagl M."/>
            <person name="Mayer K.F.X."/>
            <person name="Baldrich P."/>
            <person name="Meyers B.C."/>
            <person name="Huo N."/>
            <person name="Gu Y.Q."/>
            <person name="Zhou H."/>
            <person name="Devos K.M."/>
            <person name="Bennetzen J.L."/>
            <person name="Unver T."/>
            <person name="Budak H."/>
            <person name="Gulick P.J."/>
            <person name="Galiba G."/>
            <person name="Kalapos B."/>
            <person name="Nelson D.R."/>
            <person name="Li P."/>
            <person name="You F.M."/>
            <person name="Luo M.C."/>
            <person name="Dvorak J."/>
        </authorList>
    </citation>
    <scope>NUCLEOTIDE SEQUENCE [LARGE SCALE GENOMIC DNA]</scope>
    <source>
        <strain evidence="1">cv. AL8/78</strain>
    </source>
</reference>
<dbReference type="Proteomes" id="UP000015105">
    <property type="component" value="Chromosome 4D"/>
</dbReference>
<protein>
    <submittedName>
        <fullName evidence="1">Uncharacterized protein</fullName>
    </submittedName>
</protein>
<proteinExistence type="predicted"/>
<reference evidence="2" key="2">
    <citation type="journal article" date="2017" name="Nat. Plants">
        <title>The Aegilops tauschii genome reveals multiple impacts of transposons.</title>
        <authorList>
            <person name="Zhao G."/>
            <person name="Zou C."/>
            <person name="Li K."/>
            <person name="Wang K."/>
            <person name="Li T."/>
            <person name="Gao L."/>
            <person name="Zhang X."/>
            <person name="Wang H."/>
            <person name="Yang Z."/>
            <person name="Liu X."/>
            <person name="Jiang W."/>
            <person name="Mao L."/>
            <person name="Kong X."/>
            <person name="Jiao Y."/>
            <person name="Jia J."/>
        </authorList>
    </citation>
    <scope>NUCLEOTIDE SEQUENCE [LARGE SCALE GENOMIC DNA]</scope>
    <source>
        <strain evidence="2">cv. AL8/78</strain>
    </source>
</reference>
<accession>A0A453IYK6</accession>
<dbReference type="AlphaFoldDB" id="A0A453IYK6"/>
<reference evidence="1" key="3">
    <citation type="journal article" date="2017" name="Nature">
        <title>Genome sequence of the progenitor of the wheat D genome Aegilops tauschii.</title>
        <authorList>
            <person name="Luo M.C."/>
            <person name="Gu Y.Q."/>
            <person name="Puiu D."/>
            <person name="Wang H."/>
            <person name="Twardziok S.O."/>
            <person name="Deal K.R."/>
            <person name="Huo N."/>
            <person name="Zhu T."/>
            <person name="Wang L."/>
            <person name="Wang Y."/>
            <person name="McGuire P.E."/>
            <person name="Liu S."/>
            <person name="Long H."/>
            <person name="Ramasamy R.K."/>
            <person name="Rodriguez J.C."/>
            <person name="Van S.L."/>
            <person name="Yuan L."/>
            <person name="Wang Z."/>
            <person name="Xia Z."/>
            <person name="Xiao L."/>
            <person name="Anderson O.D."/>
            <person name="Ouyang S."/>
            <person name="Liang Y."/>
            <person name="Zimin A.V."/>
            <person name="Pertea G."/>
            <person name="Qi P."/>
            <person name="Bennetzen J.L."/>
            <person name="Dai X."/>
            <person name="Dawson M.W."/>
            <person name="Muller H.G."/>
            <person name="Kugler K."/>
            <person name="Rivarola-Duarte L."/>
            <person name="Spannagl M."/>
            <person name="Mayer K.F.X."/>
            <person name="Lu F.H."/>
            <person name="Bevan M.W."/>
            <person name="Leroy P."/>
            <person name="Li P."/>
            <person name="You F.M."/>
            <person name="Sun Q."/>
            <person name="Liu Z."/>
            <person name="Lyons E."/>
            <person name="Wicker T."/>
            <person name="Salzberg S.L."/>
            <person name="Devos K.M."/>
            <person name="Dvorak J."/>
        </authorList>
    </citation>
    <scope>NUCLEOTIDE SEQUENCE [LARGE SCALE GENOMIC DNA]</scope>
    <source>
        <strain evidence="1">cv. AL8/78</strain>
    </source>
</reference>
<evidence type="ECO:0000313" key="1">
    <source>
        <dbReference type="EnsemblPlants" id="AET4Gv20727500.8"/>
    </source>
</evidence>
<organism evidence="1 2">
    <name type="scientific">Aegilops tauschii subsp. strangulata</name>
    <name type="common">Goatgrass</name>
    <dbReference type="NCBI Taxonomy" id="200361"/>
    <lineage>
        <taxon>Eukaryota</taxon>
        <taxon>Viridiplantae</taxon>
        <taxon>Streptophyta</taxon>
        <taxon>Embryophyta</taxon>
        <taxon>Tracheophyta</taxon>
        <taxon>Spermatophyta</taxon>
        <taxon>Magnoliopsida</taxon>
        <taxon>Liliopsida</taxon>
        <taxon>Poales</taxon>
        <taxon>Poaceae</taxon>
        <taxon>BOP clade</taxon>
        <taxon>Pooideae</taxon>
        <taxon>Triticodae</taxon>
        <taxon>Triticeae</taxon>
        <taxon>Triticinae</taxon>
        <taxon>Aegilops</taxon>
    </lineage>
</organism>
<reference evidence="2" key="1">
    <citation type="journal article" date="2014" name="Science">
        <title>Ancient hybridizations among the ancestral genomes of bread wheat.</title>
        <authorList>
            <consortium name="International Wheat Genome Sequencing Consortium,"/>
            <person name="Marcussen T."/>
            <person name="Sandve S.R."/>
            <person name="Heier L."/>
            <person name="Spannagl M."/>
            <person name="Pfeifer M."/>
            <person name="Jakobsen K.S."/>
            <person name="Wulff B.B."/>
            <person name="Steuernagel B."/>
            <person name="Mayer K.F."/>
            <person name="Olsen O.A."/>
        </authorList>
    </citation>
    <scope>NUCLEOTIDE SEQUENCE [LARGE SCALE GENOMIC DNA]</scope>
    <source>
        <strain evidence="2">cv. AL8/78</strain>
    </source>
</reference>
<keyword evidence="2" id="KW-1185">Reference proteome</keyword>
<name>A0A453IYK6_AEGTS</name>
<sequence length="73" mass="8218">SPAHQISIRGQKLELANWKSLPVAEKTARPTSASQRMESSSAFLKRPRRRLEKVTCLAARFSILRIAILSLFP</sequence>
<evidence type="ECO:0000313" key="2">
    <source>
        <dbReference type="Proteomes" id="UP000015105"/>
    </source>
</evidence>
<dbReference type="EnsemblPlants" id="AET4Gv20727500.8">
    <property type="protein sequence ID" value="AET4Gv20727500.8"/>
    <property type="gene ID" value="AET4Gv20727500"/>
</dbReference>
<dbReference type="Gramene" id="AET4Gv20727500.8">
    <property type="protein sequence ID" value="AET4Gv20727500.8"/>
    <property type="gene ID" value="AET4Gv20727500"/>
</dbReference>